<gene>
    <name evidence="3" type="ORF">MKK62_22270</name>
</gene>
<comment type="similarity">
    <text evidence="1">Belongs to the 4-hydroxybenzoyl-CoA thioesterase family.</text>
</comment>
<dbReference type="PANTHER" id="PTHR31793">
    <property type="entry name" value="4-HYDROXYBENZOYL-COA THIOESTERASE FAMILY MEMBER"/>
    <property type="match status" value="1"/>
</dbReference>
<dbReference type="InterPro" id="IPR050563">
    <property type="entry name" value="4-hydroxybenzoyl-CoA_TE"/>
</dbReference>
<organism evidence="3 4">
    <name type="scientific">Mycobacterium paraterrae</name>
    <dbReference type="NCBI Taxonomy" id="577492"/>
    <lineage>
        <taxon>Bacteria</taxon>
        <taxon>Bacillati</taxon>
        <taxon>Actinomycetota</taxon>
        <taxon>Actinomycetes</taxon>
        <taxon>Mycobacteriales</taxon>
        <taxon>Mycobacteriaceae</taxon>
        <taxon>Mycobacterium</taxon>
    </lineage>
</organism>
<evidence type="ECO:0000313" key="4">
    <source>
        <dbReference type="Proteomes" id="UP001055336"/>
    </source>
</evidence>
<evidence type="ECO:0000256" key="1">
    <source>
        <dbReference type="ARBA" id="ARBA00005953"/>
    </source>
</evidence>
<dbReference type="InterPro" id="IPR029069">
    <property type="entry name" value="HotDog_dom_sf"/>
</dbReference>
<keyword evidence="2" id="KW-0378">Hydrolase</keyword>
<sequence length="141" mass="15530">MDDAPTITQFPSRTFDKLRYADTDRQGHVNNSVFSTALETGRVELLYAPDTGIVEAGKSFVIARLELDFRGELTWPGEVVIGTRVEAVGRTSFTLAQALFQRDQCVAFARTVIVQVDDETRRSTSLSPAAAARLQELQPPA</sequence>
<dbReference type="PANTHER" id="PTHR31793:SF27">
    <property type="entry name" value="NOVEL THIOESTERASE SUPERFAMILY DOMAIN AND SAPOSIN A-TYPE DOMAIN CONTAINING PROTEIN (0610012H03RIK)"/>
    <property type="match status" value="1"/>
</dbReference>
<dbReference type="EMBL" id="CP092488">
    <property type="protein sequence ID" value="UMB69072.1"/>
    <property type="molecule type" value="Genomic_DNA"/>
</dbReference>
<dbReference type="Gene3D" id="3.10.129.10">
    <property type="entry name" value="Hotdog Thioesterase"/>
    <property type="match status" value="1"/>
</dbReference>
<dbReference type="RefSeq" id="WP_240260804.1">
    <property type="nucleotide sequence ID" value="NZ_CP092488.2"/>
</dbReference>
<name>A0ABY3VI42_9MYCO</name>
<evidence type="ECO:0000256" key="2">
    <source>
        <dbReference type="ARBA" id="ARBA00022801"/>
    </source>
</evidence>
<evidence type="ECO:0000313" key="3">
    <source>
        <dbReference type="EMBL" id="UMB69072.1"/>
    </source>
</evidence>
<proteinExistence type="inferred from homology"/>
<keyword evidence="4" id="KW-1185">Reference proteome</keyword>
<dbReference type="Proteomes" id="UP001055336">
    <property type="component" value="Chromosome"/>
</dbReference>
<reference evidence="3" key="1">
    <citation type="submission" date="2022-08" db="EMBL/GenBank/DDBJ databases">
        <title>Whole genome sequencing of non-tuberculosis mycobacteria type-strains.</title>
        <authorList>
            <person name="Igarashi Y."/>
            <person name="Osugi A."/>
            <person name="Mitarai S."/>
        </authorList>
    </citation>
    <scope>NUCLEOTIDE SEQUENCE</scope>
    <source>
        <strain evidence="3">DSM 45127</strain>
    </source>
</reference>
<dbReference type="Pfam" id="PF13279">
    <property type="entry name" value="4HBT_2"/>
    <property type="match status" value="1"/>
</dbReference>
<dbReference type="CDD" id="cd00586">
    <property type="entry name" value="4HBT"/>
    <property type="match status" value="1"/>
</dbReference>
<accession>A0ABY3VI42</accession>
<protein>
    <submittedName>
        <fullName evidence="3">Acyl-CoA thioesterase</fullName>
    </submittedName>
</protein>
<dbReference type="SUPFAM" id="SSF54637">
    <property type="entry name" value="Thioesterase/thiol ester dehydrase-isomerase"/>
    <property type="match status" value="1"/>
</dbReference>